<dbReference type="InterPro" id="IPR008767">
    <property type="entry name" value="Phage_SPP1_head-tail_adaptor"/>
</dbReference>
<gene>
    <name evidence="1" type="ORF">SAMN06265221_11155</name>
</gene>
<proteinExistence type="predicted"/>
<accession>A0A521E4M8</accession>
<dbReference type="OrthoDB" id="7998779at2"/>
<dbReference type="Proteomes" id="UP000319014">
    <property type="component" value="Unassembled WGS sequence"/>
</dbReference>
<dbReference type="Pfam" id="PF05521">
    <property type="entry name" value="Phage_HCP"/>
    <property type="match status" value="1"/>
</dbReference>
<dbReference type="NCBIfam" id="TIGR01563">
    <property type="entry name" value="gp16_SPP1"/>
    <property type="match status" value="1"/>
</dbReference>
<keyword evidence="2" id="KW-1185">Reference proteome</keyword>
<reference evidence="1 2" key="1">
    <citation type="submission" date="2017-05" db="EMBL/GenBank/DDBJ databases">
        <authorList>
            <person name="Varghese N."/>
            <person name="Submissions S."/>
        </authorList>
    </citation>
    <scope>NUCLEOTIDE SEQUENCE [LARGE SCALE GENOMIC DNA]</scope>
    <source>
        <strain evidence="1 2">DSM 100094</strain>
    </source>
</reference>
<dbReference type="AlphaFoldDB" id="A0A521E4M8"/>
<dbReference type="EMBL" id="FXTK01000011">
    <property type="protein sequence ID" value="SMO78898.1"/>
    <property type="molecule type" value="Genomic_DNA"/>
</dbReference>
<dbReference type="RefSeq" id="WP_142663574.1">
    <property type="nucleotide sequence ID" value="NZ_FXTK01000011.1"/>
</dbReference>
<dbReference type="Gene3D" id="2.40.10.270">
    <property type="entry name" value="Bacteriophage SPP1 head-tail adaptor protein"/>
    <property type="match status" value="1"/>
</dbReference>
<dbReference type="InterPro" id="IPR038666">
    <property type="entry name" value="SSP1_head-tail_sf"/>
</dbReference>
<name>A0A521E4M8_9RHOB</name>
<evidence type="ECO:0000313" key="1">
    <source>
        <dbReference type="EMBL" id="SMO78898.1"/>
    </source>
</evidence>
<evidence type="ECO:0000313" key="2">
    <source>
        <dbReference type="Proteomes" id="UP000319014"/>
    </source>
</evidence>
<protein>
    <submittedName>
        <fullName evidence="1">Phage head-tail adaptor, putative, SPP1 family</fullName>
    </submittedName>
</protein>
<sequence>MDIGEFSKMAVFRSPVKGRNPDGQIITSMEDRFSVWCKYAPMRGGESVMQARVTAKSPASVTVFRTRDTDLITSEWDVVINGKIHQLKEDPRESEDRAKLDMLVEAVG</sequence>
<organism evidence="1 2">
    <name type="scientific">Paracoccus laeviglucosivorans</name>
    <dbReference type="NCBI Taxonomy" id="1197861"/>
    <lineage>
        <taxon>Bacteria</taxon>
        <taxon>Pseudomonadati</taxon>
        <taxon>Pseudomonadota</taxon>
        <taxon>Alphaproteobacteria</taxon>
        <taxon>Rhodobacterales</taxon>
        <taxon>Paracoccaceae</taxon>
        <taxon>Paracoccus</taxon>
    </lineage>
</organism>